<dbReference type="Pfam" id="PF00392">
    <property type="entry name" value="GntR"/>
    <property type="match status" value="1"/>
</dbReference>
<dbReference type="PRINTS" id="PR00035">
    <property type="entry name" value="HTHGNTR"/>
</dbReference>
<organism evidence="5 6">
    <name type="scientific">Hypericibacter terrae</name>
    <dbReference type="NCBI Taxonomy" id="2602015"/>
    <lineage>
        <taxon>Bacteria</taxon>
        <taxon>Pseudomonadati</taxon>
        <taxon>Pseudomonadota</taxon>
        <taxon>Alphaproteobacteria</taxon>
        <taxon>Rhodospirillales</taxon>
        <taxon>Dongiaceae</taxon>
        <taxon>Hypericibacter</taxon>
    </lineage>
</organism>
<keyword evidence="6" id="KW-1185">Reference proteome</keyword>
<proteinExistence type="predicted"/>
<dbReference type="Gene3D" id="1.10.10.10">
    <property type="entry name" value="Winged helix-like DNA-binding domain superfamily/Winged helix DNA-binding domain"/>
    <property type="match status" value="1"/>
</dbReference>
<keyword evidence="3" id="KW-0804">Transcription</keyword>
<name>A0A5J6MKQ9_9PROT</name>
<dbReference type="OrthoDB" id="7334968at2"/>
<dbReference type="CDD" id="cd07377">
    <property type="entry name" value="WHTH_GntR"/>
    <property type="match status" value="1"/>
</dbReference>
<protein>
    <submittedName>
        <fullName evidence="5">Transcriptional regulator</fullName>
    </submittedName>
</protein>
<keyword evidence="2" id="KW-0238">DNA-binding</keyword>
<reference evidence="5 6" key="1">
    <citation type="submission" date="2019-08" db="EMBL/GenBank/DDBJ databases">
        <title>Hyperibacter terrae gen. nov., sp. nov. and Hyperibacter viscosus sp. nov., two new members in the family Rhodospirillaceae isolated from the rhizosphere of Hypericum perforatum.</title>
        <authorList>
            <person name="Noviana Z."/>
        </authorList>
    </citation>
    <scope>NUCLEOTIDE SEQUENCE [LARGE SCALE GENOMIC DNA]</scope>
    <source>
        <strain evidence="5 6">R5913</strain>
    </source>
</reference>
<accession>A0A5J6MKQ9</accession>
<evidence type="ECO:0000256" key="3">
    <source>
        <dbReference type="ARBA" id="ARBA00023163"/>
    </source>
</evidence>
<dbReference type="SMART" id="SM00345">
    <property type="entry name" value="HTH_GNTR"/>
    <property type="match status" value="1"/>
</dbReference>
<dbReference type="InterPro" id="IPR011663">
    <property type="entry name" value="UTRA"/>
</dbReference>
<evidence type="ECO:0000259" key="4">
    <source>
        <dbReference type="PROSITE" id="PS50949"/>
    </source>
</evidence>
<dbReference type="InterPro" id="IPR050679">
    <property type="entry name" value="Bact_HTH_transcr_reg"/>
</dbReference>
<dbReference type="RefSeq" id="WP_151177171.1">
    <property type="nucleotide sequence ID" value="NZ_CP042906.1"/>
</dbReference>
<dbReference type="SUPFAM" id="SSF64288">
    <property type="entry name" value="Chorismate lyase-like"/>
    <property type="match status" value="1"/>
</dbReference>
<dbReference type="PANTHER" id="PTHR44846:SF16">
    <property type="entry name" value="TRANSCRIPTIONAL REGULATOR PHNF-RELATED"/>
    <property type="match status" value="1"/>
</dbReference>
<dbReference type="PROSITE" id="PS50949">
    <property type="entry name" value="HTH_GNTR"/>
    <property type="match status" value="1"/>
</dbReference>
<dbReference type="InterPro" id="IPR028978">
    <property type="entry name" value="Chorismate_lyase_/UTRA_dom_sf"/>
</dbReference>
<dbReference type="EMBL" id="CP042906">
    <property type="protein sequence ID" value="QEX16870.1"/>
    <property type="molecule type" value="Genomic_DNA"/>
</dbReference>
<dbReference type="Pfam" id="PF07702">
    <property type="entry name" value="UTRA"/>
    <property type="match status" value="1"/>
</dbReference>
<dbReference type="GO" id="GO:0003700">
    <property type="term" value="F:DNA-binding transcription factor activity"/>
    <property type="evidence" value="ECO:0007669"/>
    <property type="project" value="InterPro"/>
</dbReference>
<evidence type="ECO:0000256" key="2">
    <source>
        <dbReference type="ARBA" id="ARBA00023125"/>
    </source>
</evidence>
<dbReference type="InterPro" id="IPR036388">
    <property type="entry name" value="WH-like_DNA-bd_sf"/>
</dbReference>
<evidence type="ECO:0000313" key="5">
    <source>
        <dbReference type="EMBL" id="QEX16870.1"/>
    </source>
</evidence>
<sequence length="252" mass="27588">MAKPQLATTGTLAQVLPRYMTVAETLAGQIGAGELKPGAQLLGERELCKRFDVSRVTIRRALAELRDRGMIDSDGARGWFVNAPSFGEPNELMGFSEMARGRGLDPRSVVLVARTRAAEIDEADDLHIAPGSDLFELKRVRKLDGIPVAIEHSRIPLRYAPGLPKLDFTGSSLYDALREAGCAPAFAEYTLQAVATSAEQAPLLGVETGWPLLVASAITHDRGGRPIELSHSLFRGDRYRFRTTLYRSRRDA</sequence>
<gene>
    <name evidence="5" type="ORF">FRZ44_21650</name>
</gene>
<feature type="domain" description="HTH gntR-type" evidence="4">
    <location>
        <begin position="16"/>
        <end position="84"/>
    </location>
</feature>
<dbReference type="GO" id="GO:0003677">
    <property type="term" value="F:DNA binding"/>
    <property type="evidence" value="ECO:0007669"/>
    <property type="project" value="UniProtKB-KW"/>
</dbReference>
<dbReference type="SUPFAM" id="SSF46785">
    <property type="entry name" value="Winged helix' DNA-binding domain"/>
    <property type="match status" value="1"/>
</dbReference>
<dbReference type="AlphaFoldDB" id="A0A5J6MKQ9"/>
<dbReference type="InterPro" id="IPR000524">
    <property type="entry name" value="Tscrpt_reg_HTH_GntR"/>
</dbReference>
<dbReference type="Gene3D" id="3.40.1410.10">
    <property type="entry name" value="Chorismate lyase-like"/>
    <property type="match status" value="1"/>
</dbReference>
<dbReference type="SMART" id="SM00866">
    <property type="entry name" value="UTRA"/>
    <property type="match status" value="1"/>
</dbReference>
<dbReference type="PANTHER" id="PTHR44846">
    <property type="entry name" value="MANNOSYL-D-GLYCERATE TRANSPORT/METABOLISM SYSTEM REPRESSOR MNGR-RELATED"/>
    <property type="match status" value="1"/>
</dbReference>
<dbReference type="KEGG" id="htq:FRZ44_21650"/>
<keyword evidence="1" id="KW-0805">Transcription regulation</keyword>
<dbReference type="InterPro" id="IPR036390">
    <property type="entry name" value="WH_DNA-bd_sf"/>
</dbReference>
<evidence type="ECO:0000313" key="6">
    <source>
        <dbReference type="Proteomes" id="UP000326202"/>
    </source>
</evidence>
<dbReference type="Proteomes" id="UP000326202">
    <property type="component" value="Chromosome"/>
</dbReference>
<evidence type="ECO:0000256" key="1">
    <source>
        <dbReference type="ARBA" id="ARBA00023015"/>
    </source>
</evidence>